<proteinExistence type="predicted"/>
<reference evidence="1 2" key="1">
    <citation type="submission" date="2017-01" db="EMBL/GenBank/DDBJ databases">
        <title>The cable genome- insights into the physiology and evolution of filamentous bacteria capable of sulfide oxidation via long distance electron transfer.</title>
        <authorList>
            <person name="Schreiber L."/>
            <person name="Bjerg J.T."/>
            <person name="Boggild A."/>
            <person name="Van De Vossenberg J."/>
            <person name="Meysman F."/>
            <person name="Nielsen L.P."/>
            <person name="Schramm A."/>
            <person name="Kjeldsen K.U."/>
        </authorList>
    </citation>
    <scope>NUCLEOTIDE SEQUENCE [LARGE SCALE GENOMIC DNA]</scope>
    <source>
        <strain evidence="1">MCF</strain>
    </source>
</reference>
<evidence type="ECO:0000313" key="2">
    <source>
        <dbReference type="Proteomes" id="UP000287853"/>
    </source>
</evidence>
<protein>
    <submittedName>
        <fullName evidence="1">Uncharacterized protein</fullName>
    </submittedName>
</protein>
<name>A0A444J4M8_9BACT</name>
<accession>A0A444J4M8</accession>
<dbReference type="AlphaFoldDB" id="A0A444J4M8"/>
<dbReference type="Proteomes" id="UP000287853">
    <property type="component" value="Unassembled WGS sequence"/>
</dbReference>
<keyword evidence="2" id="KW-1185">Reference proteome</keyword>
<dbReference type="EMBL" id="MTKO01000009">
    <property type="protein sequence ID" value="RWX48031.1"/>
    <property type="molecule type" value="Genomic_DNA"/>
</dbReference>
<sequence>MGIRDTVCPYLPASWVNRPHPGLKPWAMFGASLRDGLSFCLRRTHSVPEGQPDNSPVF</sequence>
<evidence type="ECO:0000313" key="1">
    <source>
        <dbReference type="EMBL" id="RWX48031.1"/>
    </source>
</evidence>
<gene>
    <name evidence="1" type="ORF">H206_05385</name>
</gene>
<comment type="caution">
    <text evidence="1">The sequence shown here is derived from an EMBL/GenBank/DDBJ whole genome shotgun (WGS) entry which is preliminary data.</text>
</comment>
<organism evidence="1 2">
    <name type="scientific">Candidatus Electrothrix aarhusensis</name>
    <dbReference type="NCBI Taxonomy" id="1859131"/>
    <lineage>
        <taxon>Bacteria</taxon>
        <taxon>Pseudomonadati</taxon>
        <taxon>Thermodesulfobacteriota</taxon>
        <taxon>Desulfobulbia</taxon>
        <taxon>Desulfobulbales</taxon>
        <taxon>Desulfobulbaceae</taxon>
        <taxon>Candidatus Electrothrix</taxon>
    </lineage>
</organism>